<proteinExistence type="predicted"/>
<dbReference type="EMBL" id="CP001739">
    <property type="protein sequence ID" value="ACZ09099.1"/>
    <property type="molecule type" value="Genomic_DNA"/>
</dbReference>
<feature type="transmembrane region" description="Helical" evidence="1">
    <location>
        <begin position="109"/>
        <end position="134"/>
    </location>
</feature>
<feature type="transmembrane region" description="Helical" evidence="1">
    <location>
        <begin position="230"/>
        <end position="263"/>
    </location>
</feature>
<keyword evidence="1" id="KW-1133">Transmembrane helix</keyword>
<evidence type="ECO:0008006" key="4">
    <source>
        <dbReference type="Google" id="ProtNLM"/>
    </source>
</evidence>
<protein>
    <recommendedName>
        <fullName evidence="4">Glycerophosphoryl diester phosphodiesterase membrane domain-containing protein</fullName>
    </recommendedName>
</protein>
<accession>D1AKI3</accession>
<keyword evidence="1" id="KW-0812">Transmembrane</keyword>
<gene>
    <name evidence="2" type="ordered locus">Sterm_2245</name>
</gene>
<dbReference type="Proteomes" id="UP000000845">
    <property type="component" value="Chromosome"/>
</dbReference>
<keyword evidence="1" id="KW-0472">Membrane</keyword>
<name>D1AKI3_SEBTE</name>
<evidence type="ECO:0000256" key="1">
    <source>
        <dbReference type="SAM" id="Phobius"/>
    </source>
</evidence>
<dbReference type="RefSeq" id="WP_012861693.1">
    <property type="nucleotide sequence ID" value="NC_013517.1"/>
</dbReference>
<evidence type="ECO:0000313" key="2">
    <source>
        <dbReference type="EMBL" id="ACZ09099.1"/>
    </source>
</evidence>
<organism evidence="2 3">
    <name type="scientific">Sebaldella termitidis (strain ATCC 33386 / NCTC 11300)</name>
    <dbReference type="NCBI Taxonomy" id="526218"/>
    <lineage>
        <taxon>Bacteria</taxon>
        <taxon>Fusobacteriati</taxon>
        <taxon>Fusobacteriota</taxon>
        <taxon>Fusobacteriia</taxon>
        <taxon>Fusobacteriales</taxon>
        <taxon>Leptotrichiaceae</taxon>
        <taxon>Sebaldella</taxon>
    </lineage>
</organism>
<feature type="transmembrane region" description="Helical" evidence="1">
    <location>
        <begin position="140"/>
        <end position="163"/>
    </location>
</feature>
<feature type="transmembrane region" description="Helical" evidence="1">
    <location>
        <begin position="32"/>
        <end position="51"/>
    </location>
</feature>
<dbReference type="AlphaFoldDB" id="D1AKI3"/>
<feature type="transmembrane region" description="Helical" evidence="1">
    <location>
        <begin position="204"/>
        <end position="223"/>
    </location>
</feature>
<feature type="transmembrane region" description="Helical" evidence="1">
    <location>
        <begin position="57"/>
        <end position="78"/>
    </location>
</feature>
<reference evidence="2 3" key="2">
    <citation type="journal article" date="2010" name="Stand. Genomic Sci.">
        <title>Complete genome sequence of Sebaldella termitidis type strain (NCTC 11300).</title>
        <authorList>
            <person name="Harmon-Smith M."/>
            <person name="Celia L."/>
            <person name="Chertkov O."/>
            <person name="Lapidus A."/>
            <person name="Copeland A."/>
            <person name="Glavina Del Rio T."/>
            <person name="Nolan M."/>
            <person name="Lucas S."/>
            <person name="Tice H."/>
            <person name="Cheng J.F."/>
            <person name="Han C."/>
            <person name="Detter J.C."/>
            <person name="Bruce D."/>
            <person name="Goodwin L."/>
            <person name="Pitluck S."/>
            <person name="Pati A."/>
            <person name="Liolios K."/>
            <person name="Ivanova N."/>
            <person name="Mavromatis K."/>
            <person name="Mikhailova N."/>
            <person name="Chen A."/>
            <person name="Palaniappan K."/>
            <person name="Land M."/>
            <person name="Hauser L."/>
            <person name="Chang Y.J."/>
            <person name="Jeffries C.D."/>
            <person name="Brettin T."/>
            <person name="Goker M."/>
            <person name="Beck B."/>
            <person name="Bristow J."/>
            <person name="Eisen J.A."/>
            <person name="Markowitz V."/>
            <person name="Hugenholtz P."/>
            <person name="Kyrpides N.C."/>
            <person name="Klenk H.P."/>
            <person name="Chen F."/>
        </authorList>
    </citation>
    <scope>NUCLEOTIDE SEQUENCE [LARGE SCALE GENOMIC DNA]</scope>
    <source>
        <strain evidence="3">ATCC 33386 / NCTC 11300</strain>
    </source>
</reference>
<keyword evidence="3" id="KW-1185">Reference proteome</keyword>
<dbReference type="STRING" id="526218.Sterm_2245"/>
<evidence type="ECO:0000313" key="3">
    <source>
        <dbReference type="Proteomes" id="UP000000845"/>
    </source>
</evidence>
<dbReference type="KEGG" id="str:Sterm_2245"/>
<dbReference type="HOGENOM" id="CLU_993559_0_0_0"/>
<sequence length="280" mass="32207">MEKFISGPGRKSLTIEDAFNWSFEILKLNIKTLFPSLVILMILKLGSRMFFNKEDTFFWNMLILSYSGLSSFISLIIYSGLRVEISDYIENGKKIESPFASGKKLWQRIIFIALLYFTFLFVAGVSMGIFILFLTMIGHISILLAVYTGLAACVAGAAACIFLKVRLAFFQNIYYVRKLGVVKSLLYSLHITKNYFTKIFLTDIIFWFLIFILEIILTFSNFINFFSKNLLLVIIIVITQSIISFMISFLFCVKTGVISLFYLNAEYKDLQPEEENNKTT</sequence>
<reference evidence="3" key="1">
    <citation type="submission" date="2009-09" db="EMBL/GenBank/DDBJ databases">
        <title>The complete chromosome of Sebaldella termitidis ATCC 33386.</title>
        <authorList>
            <consortium name="US DOE Joint Genome Institute (JGI-PGF)"/>
            <person name="Lucas S."/>
            <person name="Copeland A."/>
            <person name="Lapidus A."/>
            <person name="Glavina del Rio T."/>
            <person name="Dalin E."/>
            <person name="Tice H."/>
            <person name="Bruce D."/>
            <person name="Goodwin L."/>
            <person name="Pitluck S."/>
            <person name="Kyrpides N."/>
            <person name="Mavromatis K."/>
            <person name="Ivanova N."/>
            <person name="Mikhailova N."/>
            <person name="Sims D."/>
            <person name="Meincke L."/>
            <person name="Brettin T."/>
            <person name="Detter J.C."/>
            <person name="Han C."/>
            <person name="Larimer F."/>
            <person name="Land M."/>
            <person name="Hauser L."/>
            <person name="Markowitz V."/>
            <person name="Cheng J.F."/>
            <person name="Hugenholtz P."/>
            <person name="Woyke T."/>
            <person name="Wu D."/>
            <person name="Eisen J.A."/>
        </authorList>
    </citation>
    <scope>NUCLEOTIDE SEQUENCE [LARGE SCALE GENOMIC DNA]</scope>
    <source>
        <strain evidence="3">ATCC 33386 / NCTC 11300</strain>
    </source>
</reference>